<evidence type="ECO:0000313" key="3">
    <source>
        <dbReference type="Proteomes" id="UP000562682"/>
    </source>
</evidence>
<evidence type="ECO:0000256" key="1">
    <source>
        <dbReference type="SAM" id="MobiDB-lite"/>
    </source>
</evidence>
<reference evidence="2 3" key="1">
    <citation type="submission" date="2020-05" db="EMBL/GenBank/DDBJ databases">
        <title>Identification and distribution of gene clusters putatively required for synthesis of sphingolipid metabolism inhibitors in phylogenetically diverse species of the filamentous fungus Fusarium.</title>
        <authorList>
            <person name="Kim H.-S."/>
            <person name="Busman M."/>
            <person name="Brown D.W."/>
            <person name="Divon H."/>
            <person name="Uhlig S."/>
            <person name="Proctor R.H."/>
        </authorList>
    </citation>
    <scope>NUCLEOTIDE SEQUENCE [LARGE SCALE GENOMIC DNA]</scope>
    <source>
        <strain evidence="2 3">NRRL 25311</strain>
    </source>
</reference>
<dbReference type="EMBL" id="JAAOAK010000253">
    <property type="protein sequence ID" value="KAF5679734.1"/>
    <property type="molecule type" value="Genomic_DNA"/>
</dbReference>
<protein>
    <submittedName>
        <fullName evidence="2">Kinetochore mis13</fullName>
    </submittedName>
</protein>
<proteinExistence type="predicted"/>
<keyword evidence="3" id="KW-1185">Reference proteome</keyword>
<evidence type="ECO:0000313" key="2">
    <source>
        <dbReference type="EMBL" id="KAF5679734.1"/>
    </source>
</evidence>
<name>A0A8H5TWP0_9HYPO</name>
<sequence>MARTLHRPRQLAEIVTTRTEDLNNLADKHERLCKDFPCHTDSSETLPQFRGNLTEREGFGGWRIVIHHQRPFIISSAANTSPTSTPPKGHILHCFHSHHHQEQHGAQPLITRAPETAPAPRVNGASKKRGTHAKSAGLSLDWDKSL</sequence>
<comment type="caution">
    <text evidence="2">The sequence shown here is derived from an EMBL/GenBank/DDBJ whole genome shotgun (WGS) entry which is preliminary data.</text>
</comment>
<accession>A0A8H5TWP0</accession>
<dbReference type="AlphaFoldDB" id="A0A8H5TWP0"/>
<feature type="region of interest" description="Disordered" evidence="1">
    <location>
        <begin position="116"/>
        <end position="146"/>
    </location>
</feature>
<gene>
    <name evidence="2" type="ORF">FDENT_8632</name>
</gene>
<dbReference type="Proteomes" id="UP000562682">
    <property type="component" value="Unassembled WGS sequence"/>
</dbReference>
<organism evidence="2 3">
    <name type="scientific">Fusarium denticulatum</name>
    <dbReference type="NCBI Taxonomy" id="48507"/>
    <lineage>
        <taxon>Eukaryota</taxon>
        <taxon>Fungi</taxon>
        <taxon>Dikarya</taxon>
        <taxon>Ascomycota</taxon>
        <taxon>Pezizomycotina</taxon>
        <taxon>Sordariomycetes</taxon>
        <taxon>Hypocreomycetidae</taxon>
        <taxon>Hypocreales</taxon>
        <taxon>Nectriaceae</taxon>
        <taxon>Fusarium</taxon>
        <taxon>Fusarium fujikuroi species complex</taxon>
    </lineage>
</organism>